<feature type="domain" description="Asparagine synthetase" evidence="4">
    <location>
        <begin position="224"/>
        <end position="584"/>
    </location>
</feature>
<comment type="caution">
    <text evidence="5">The sequence shown here is derived from an EMBL/GenBank/DDBJ whole genome shotgun (WGS) entry which is preliminary data.</text>
</comment>
<name>A0A0B1ZCZ9_9SPHN</name>
<evidence type="ECO:0000256" key="3">
    <source>
        <dbReference type="ARBA" id="ARBA00048741"/>
    </source>
</evidence>
<evidence type="ECO:0000313" key="6">
    <source>
        <dbReference type="Proteomes" id="UP000031057"/>
    </source>
</evidence>
<dbReference type="RefSeq" id="WP_039290318.1">
    <property type="nucleotide sequence ID" value="NZ_JTDI01000011.1"/>
</dbReference>
<dbReference type="InterPro" id="IPR014729">
    <property type="entry name" value="Rossmann-like_a/b/a_fold"/>
</dbReference>
<comment type="catalytic activity">
    <reaction evidence="3">
        <text>L-aspartate + L-glutamine + ATP + H2O = L-asparagine + L-glutamate + AMP + diphosphate + H(+)</text>
        <dbReference type="Rhea" id="RHEA:12228"/>
        <dbReference type="ChEBI" id="CHEBI:15377"/>
        <dbReference type="ChEBI" id="CHEBI:15378"/>
        <dbReference type="ChEBI" id="CHEBI:29985"/>
        <dbReference type="ChEBI" id="CHEBI:29991"/>
        <dbReference type="ChEBI" id="CHEBI:30616"/>
        <dbReference type="ChEBI" id="CHEBI:33019"/>
        <dbReference type="ChEBI" id="CHEBI:58048"/>
        <dbReference type="ChEBI" id="CHEBI:58359"/>
        <dbReference type="ChEBI" id="CHEBI:456215"/>
        <dbReference type="EC" id="6.3.5.4"/>
    </reaction>
</comment>
<accession>A0A0B1ZCZ9</accession>
<dbReference type="SUPFAM" id="SSF56235">
    <property type="entry name" value="N-terminal nucleophile aminohydrolases (Ntn hydrolases)"/>
    <property type="match status" value="1"/>
</dbReference>
<dbReference type="STRING" id="1348853.LK12_22740"/>
<dbReference type="InterPro" id="IPR001962">
    <property type="entry name" value="Asn_synthase"/>
</dbReference>
<dbReference type="SUPFAM" id="SSF52402">
    <property type="entry name" value="Adenine nucleotide alpha hydrolases-like"/>
    <property type="match status" value="1"/>
</dbReference>
<organism evidence="5 6">
    <name type="scientific">Novosphingobium malaysiense</name>
    <dbReference type="NCBI Taxonomy" id="1348853"/>
    <lineage>
        <taxon>Bacteria</taxon>
        <taxon>Pseudomonadati</taxon>
        <taxon>Pseudomonadota</taxon>
        <taxon>Alphaproteobacteria</taxon>
        <taxon>Sphingomonadales</taxon>
        <taxon>Sphingomonadaceae</taxon>
        <taxon>Novosphingobium</taxon>
    </lineage>
</organism>
<evidence type="ECO:0000256" key="1">
    <source>
        <dbReference type="ARBA" id="ARBA00005187"/>
    </source>
</evidence>
<reference evidence="5 6" key="1">
    <citation type="submission" date="2014-10" db="EMBL/GenBank/DDBJ databases">
        <title>Genome sequence of Novosphingobium malaysiense MUSC 273(T).</title>
        <authorList>
            <person name="Lee L.-H."/>
        </authorList>
    </citation>
    <scope>NUCLEOTIDE SEQUENCE [LARGE SCALE GENOMIC DNA]</scope>
    <source>
        <strain evidence="5 6">MUSC 273</strain>
    </source>
</reference>
<dbReference type="Gene3D" id="3.40.50.620">
    <property type="entry name" value="HUPs"/>
    <property type="match status" value="2"/>
</dbReference>
<dbReference type="EMBL" id="JTDI01000011">
    <property type="protein sequence ID" value="KHK88934.1"/>
    <property type="molecule type" value="Genomic_DNA"/>
</dbReference>
<dbReference type="GO" id="GO:0004066">
    <property type="term" value="F:asparagine synthase (glutamine-hydrolyzing) activity"/>
    <property type="evidence" value="ECO:0007669"/>
    <property type="project" value="UniProtKB-EC"/>
</dbReference>
<dbReference type="PANTHER" id="PTHR43284">
    <property type="entry name" value="ASPARAGINE SYNTHETASE (GLUTAMINE-HYDROLYZING)"/>
    <property type="match status" value="1"/>
</dbReference>
<dbReference type="InterPro" id="IPR029055">
    <property type="entry name" value="Ntn_hydrolases_N"/>
</dbReference>
<dbReference type="InterPro" id="IPR051786">
    <property type="entry name" value="ASN_synthetase/amidase"/>
</dbReference>
<dbReference type="PANTHER" id="PTHR43284:SF1">
    <property type="entry name" value="ASPARAGINE SYNTHETASE"/>
    <property type="match status" value="1"/>
</dbReference>
<sequence length="594" mass="65167">MSRPRYIAWILPHPGWKSPEIDDAIKRAQRLLGPDARMISSGRLRMVTGCPVVTSVTSEGEVILLGQVFSGLGDTSLATLKSLACDAVLKSAGASLVREFWGGYVAFVVRGEGSEISVIREPSACMPCYYHLQDRVTVISSDIDIASQCGALPLYIDWEELAVHLQASQLRRARTCIRGLTELLGGERLSIHAEHPAIDALWSPWTFSARDRQIFDEEQAASLLRKTIVQCVRSLTLPYEHMVLTLSGGLDSSIVAASLSTIGARFTGLTMATQEPLGDERRYAQAMARACGAPLVERFEDIDSVDLTRCDSAHLPRPISRGFAQSIDRACQQLADEVGAGAYLGGGGGDNVFCYLLSAAPAADHLRRGEPLAALVTARDLARLGQTSVLHVLGKAMRRAWLRSPGFRWPRDLTFLSERIRNSSPARLDHPWLVAPRGAAPGKAGHIASIMNIQNHLEGLARERDRPIISPLLAQPVVELCLRIPASLWCRGGRDRWIARRAFADRLPPEILDRREKGGPDGFVMRVLERDRGRIRDWLCQGELARRGLLDIEALAAALDGNAPLTGQASLRILKLLDVEMWARSVLSRQQSAT</sequence>
<comment type="pathway">
    <text evidence="1">Amino-acid biosynthesis; L-asparagine biosynthesis; L-asparagine from L-aspartate (L-Gln route): step 1/1.</text>
</comment>
<evidence type="ECO:0000259" key="4">
    <source>
        <dbReference type="Pfam" id="PF00733"/>
    </source>
</evidence>
<dbReference type="Pfam" id="PF00733">
    <property type="entry name" value="Asn_synthase"/>
    <property type="match status" value="1"/>
</dbReference>
<proteinExistence type="predicted"/>
<dbReference type="Proteomes" id="UP000031057">
    <property type="component" value="Unassembled WGS sequence"/>
</dbReference>
<evidence type="ECO:0000313" key="5">
    <source>
        <dbReference type="EMBL" id="KHK88934.1"/>
    </source>
</evidence>
<protein>
    <recommendedName>
        <fullName evidence="2">asparagine synthase (glutamine-hydrolyzing)</fullName>
        <ecNumber evidence="2">6.3.5.4</ecNumber>
    </recommendedName>
</protein>
<dbReference type="GO" id="GO:0006529">
    <property type="term" value="P:asparagine biosynthetic process"/>
    <property type="evidence" value="ECO:0007669"/>
    <property type="project" value="InterPro"/>
</dbReference>
<gene>
    <name evidence="5" type="ORF">LK12_22740</name>
</gene>
<dbReference type="AlphaFoldDB" id="A0A0B1ZCZ9"/>
<keyword evidence="6" id="KW-1185">Reference proteome</keyword>
<evidence type="ECO:0000256" key="2">
    <source>
        <dbReference type="ARBA" id="ARBA00012737"/>
    </source>
</evidence>
<dbReference type="OrthoDB" id="7053173at2"/>
<dbReference type="EC" id="6.3.5.4" evidence="2"/>